<feature type="domain" description="Group II intron maturase-specific" evidence="2">
    <location>
        <begin position="350"/>
        <end position="425"/>
    </location>
</feature>
<keyword evidence="1" id="KW-1133">Transmembrane helix</keyword>
<name>A0A977K7Z1_9EUGL</name>
<keyword evidence="4" id="KW-0548">Nucleotidyltransferase</keyword>
<feature type="transmembrane region" description="Helical" evidence="1">
    <location>
        <begin position="278"/>
        <end position="303"/>
    </location>
</feature>
<keyword evidence="4" id="KW-0150">Chloroplast</keyword>
<keyword evidence="1" id="KW-0472">Membrane</keyword>
<organism evidence="4">
    <name type="scientific">Eutreptia sp. CCAC 1914B</name>
    <dbReference type="NCBI Taxonomy" id="2979827"/>
    <lineage>
        <taxon>Eukaryota</taxon>
        <taxon>Discoba</taxon>
        <taxon>Euglenozoa</taxon>
        <taxon>Euglenida</taxon>
        <taxon>Spirocuta</taxon>
        <taxon>Euglenophyceae</taxon>
        <taxon>Eutreptiales</taxon>
        <taxon>Eutreptiaceae</taxon>
        <taxon>Eutreptia</taxon>
    </lineage>
</organism>
<keyword evidence="4" id="KW-0808">Transferase</keyword>
<dbReference type="InterPro" id="IPR013597">
    <property type="entry name" value="Mat_intron_G2"/>
</dbReference>
<dbReference type="EMBL" id="OK136183">
    <property type="protein sequence ID" value="UXD06261.1"/>
    <property type="molecule type" value="Genomic_DNA"/>
</dbReference>
<accession>A0A977K7Z1</accession>
<dbReference type="GO" id="GO:0003964">
    <property type="term" value="F:RNA-directed DNA polymerase activity"/>
    <property type="evidence" value="ECO:0007669"/>
    <property type="project" value="UniProtKB-KW"/>
</dbReference>
<dbReference type="Pfam" id="PF13655">
    <property type="entry name" value="RVT_N"/>
    <property type="match status" value="1"/>
</dbReference>
<reference evidence="4" key="1">
    <citation type="submission" date="2021-09" db="EMBL/GenBank/DDBJ databases">
        <authorList>
            <person name="Maciszewski K."/>
            <person name="Dabbagh N."/>
            <person name="Preisfeld A."/>
            <person name="Karnkowska A."/>
        </authorList>
    </citation>
    <scope>NUCLEOTIDE SEQUENCE</scope>
</reference>
<reference evidence="4" key="2">
    <citation type="journal article" date="2022" name="Mol. Phylogenet. Evol.">
        <title>Maturyoshka: A maturase inside a maturase, and other peculiarities of the novel chloroplast genomes of marine euglenophytes.</title>
        <authorList>
            <person name="Maciszewski K."/>
            <person name="Dabbagh N."/>
            <person name="Preisfeld A."/>
            <person name="Karnkowska A."/>
        </authorList>
    </citation>
    <scope>NUCLEOTIDE SEQUENCE</scope>
</reference>
<feature type="transmembrane region" description="Helical" evidence="1">
    <location>
        <begin position="150"/>
        <end position="170"/>
    </location>
</feature>
<dbReference type="AlphaFoldDB" id="A0A977K7Z1"/>
<dbReference type="InterPro" id="IPR025960">
    <property type="entry name" value="RVT_N"/>
</dbReference>
<proteinExistence type="predicted"/>
<evidence type="ECO:0000313" key="4">
    <source>
        <dbReference type="EMBL" id="UXD06261.1"/>
    </source>
</evidence>
<dbReference type="Pfam" id="PF08388">
    <property type="entry name" value="GIIM"/>
    <property type="match status" value="1"/>
</dbReference>
<keyword evidence="1" id="KW-0812">Transmembrane</keyword>
<keyword evidence="4" id="KW-0695">RNA-directed DNA polymerase</keyword>
<feature type="transmembrane region" description="Helical" evidence="1">
    <location>
        <begin position="233"/>
        <end position="252"/>
    </location>
</feature>
<evidence type="ECO:0000256" key="1">
    <source>
        <dbReference type="SAM" id="Phobius"/>
    </source>
</evidence>
<evidence type="ECO:0000259" key="3">
    <source>
        <dbReference type="Pfam" id="PF13655"/>
    </source>
</evidence>
<geneLocation type="chloroplast" evidence="4"/>
<protein>
    <submittedName>
        <fullName evidence="4">Group II intron reverse transcriptase/maturase mat6</fullName>
    </submittedName>
</protein>
<sequence>MILVYLYLIKRTNSYHSWNNVNWAKVNYFIVNLKFLITKAKKIKNPNIRKWQIILMRSRANILYSILKITSASDGIFFSFNKVSIVFNDSLRWQLFLYLSKLNFKDLIILFKSVKTFRFNGFSIIKCLVVQNMLVNSLSPEWQFILNNSYSNSGFSFIDTISSLYFLLLIQKSNKWVLTIQLNFNSSNITNIFLVDDFWSFSLYQLSIFFLRIQFFDFFKLDIWQFFDVDVKLFFESFTIFPLILNIFLVSLNRRFFDSDHLFWCLNKFQTLFSFIRYINNFIFIASSYLMCSRICIFLESFLNENYNLFSISIVSINHIQESFIFLGCRIKHKYSLLFLFPSYEVVSILKKRLKNIWFRGLNSVPSILILKINPILRNWINYFRPFLSENILTTIDFFLWFRCWRYAKRLHSSKSSFWIYHKYFSKKYNSTTLRFFGFLNDRKVFLLKVKDFRLSRELLLKDLKYSYKFFLGSTFWSSIIFTTFDKCFFKNKFYYNCFFVCVLCRRLIFYNDLVSLFLSDLFLIKSPHKKNHYVLIFHRKCFSNLVLFKAFSGYIQFRFLILNLSRLSF</sequence>
<evidence type="ECO:0000259" key="2">
    <source>
        <dbReference type="Pfam" id="PF08388"/>
    </source>
</evidence>
<feature type="transmembrane region" description="Helical" evidence="1">
    <location>
        <begin position="191"/>
        <end position="213"/>
    </location>
</feature>
<keyword evidence="4" id="KW-0934">Plastid</keyword>
<feature type="domain" description="Reverse transcriptase N-terminal" evidence="3">
    <location>
        <begin position="18"/>
        <end position="75"/>
    </location>
</feature>